<dbReference type="NCBIfam" id="TIGR00619">
    <property type="entry name" value="sbcd"/>
    <property type="match status" value="1"/>
</dbReference>
<evidence type="ECO:0000256" key="4">
    <source>
        <dbReference type="ARBA" id="ARBA00022722"/>
    </source>
</evidence>
<evidence type="ECO:0000313" key="11">
    <source>
        <dbReference type="Proteomes" id="UP000187651"/>
    </source>
</evidence>
<dbReference type="RefSeq" id="WP_074522200.1">
    <property type="nucleotide sequence ID" value="NZ_FNHZ01000009.1"/>
</dbReference>
<proteinExistence type="inferred from homology"/>
<evidence type="ECO:0000256" key="2">
    <source>
        <dbReference type="ARBA" id="ARBA00011322"/>
    </source>
</evidence>
<dbReference type="InterPro" id="IPR041796">
    <property type="entry name" value="Mre11_N"/>
</dbReference>
<dbReference type="GO" id="GO:0008408">
    <property type="term" value="F:3'-5' exonuclease activity"/>
    <property type="evidence" value="ECO:0007669"/>
    <property type="project" value="InterPro"/>
</dbReference>
<evidence type="ECO:0000256" key="6">
    <source>
        <dbReference type="ARBA" id="ARBA00022839"/>
    </source>
</evidence>
<name>A0A1G9ZRW5_9FIRM</name>
<gene>
    <name evidence="7" type="primary">sbcD</name>
    <name evidence="10" type="ORF">SAMN05216544_2234</name>
</gene>
<sequence>MKFMHLADLHIGKNVNSYELIEDQSYILDEILNISDSNNVNVIVISGDIYDKKQPSEKAVSLFDNFLTKCSTKGKTVIAISGNHDSDERLNFGSRIFSNNNLYITGLYSGEVPFVELEDEYGPIYFHMLPFIKASLVKSYYPEEFEDEETNSYQKAVDVALKHPGLDYKARNVLLAHQFVAGSTDPLLSDSEDATADVGTVEKIGTNIFDAFDYVALGHIHIPQQVGRENIRYSGSPLCYSASEITREKSVPIVEIKEKGDVSIELIALKPLRKMRKIKGELSNLISAARALDPHERSDEFGKNGPLEDYIFATLTDEDEVPNSYDKLKDIYPRLMSLTFENSRTKALAKAEISDISTDKSFVDLMSDFYKQILGTEIDEEDFDCLKEVAKEAGIINEAD</sequence>
<dbReference type="InterPro" id="IPR050535">
    <property type="entry name" value="DNA_Repair-Maintenance_Comp"/>
</dbReference>
<dbReference type="Gene3D" id="3.60.21.10">
    <property type="match status" value="1"/>
</dbReference>
<keyword evidence="6 7" id="KW-0269">Exonuclease</keyword>
<keyword evidence="5 7" id="KW-0378">Hydrolase</keyword>
<dbReference type="InterPro" id="IPR004593">
    <property type="entry name" value="SbcD"/>
</dbReference>
<comment type="subunit">
    <text evidence="2 7">Heterodimer of SbcC and SbcD.</text>
</comment>
<dbReference type="Pfam" id="PF00149">
    <property type="entry name" value="Metallophos"/>
    <property type="match status" value="1"/>
</dbReference>
<evidence type="ECO:0000256" key="1">
    <source>
        <dbReference type="ARBA" id="ARBA00010555"/>
    </source>
</evidence>
<dbReference type="OrthoDB" id="9773856at2"/>
<dbReference type="GO" id="GO:0006310">
    <property type="term" value="P:DNA recombination"/>
    <property type="evidence" value="ECO:0007669"/>
    <property type="project" value="UniProtKB-KW"/>
</dbReference>
<evidence type="ECO:0000259" key="8">
    <source>
        <dbReference type="Pfam" id="PF00149"/>
    </source>
</evidence>
<accession>A0A1G9ZRW5</accession>
<dbReference type="GO" id="GO:0004519">
    <property type="term" value="F:endonuclease activity"/>
    <property type="evidence" value="ECO:0007669"/>
    <property type="project" value="UniProtKB-KW"/>
</dbReference>
<dbReference type="EMBL" id="FNHZ01000009">
    <property type="protein sequence ID" value="SDN24149.1"/>
    <property type="molecule type" value="Genomic_DNA"/>
</dbReference>
<keyword evidence="11" id="KW-1185">Reference proteome</keyword>
<comment type="similarity">
    <text evidence="1 7">Belongs to the SbcD family.</text>
</comment>
<dbReference type="PANTHER" id="PTHR30337">
    <property type="entry name" value="COMPONENT OF ATP-DEPENDENT DSDNA EXONUCLEASE"/>
    <property type="match status" value="1"/>
</dbReference>
<organism evidence="10 11">
    <name type="scientific">Lachnospira pectinoschiza</name>
    <dbReference type="NCBI Taxonomy" id="28052"/>
    <lineage>
        <taxon>Bacteria</taxon>
        <taxon>Bacillati</taxon>
        <taxon>Bacillota</taxon>
        <taxon>Clostridia</taxon>
        <taxon>Lachnospirales</taxon>
        <taxon>Lachnospiraceae</taxon>
        <taxon>Lachnospira</taxon>
    </lineage>
</organism>
<dbReference type="InterPro" id="IPR004843">
    <property type="entry name" value="Calcineurin-like_PHP"/>
</dbReference>
<dbReference type="PANTHER" id="PTHR30337:SF0">
    <property type="entry name" value="NUCLEASE SBCCD SUBUNIT D"/>
    <property type="match status" value="1"/>
</dbReference>
<feature type="domain" description="Calcineurin-like phosphoesterase" evidence="8">
    <location>
        <begin position="1"/>
        <end position="223"/>
    </location>
</feature>
<protein>
    <recommendedName>
        <fullName evidence="3 7">Nuclease SbcCD subunit D</fullName>
    </recommendedName>
</protein>
<dbReference type="SUPFAM" id="SSF56300">
    <property type="entry name" value="Metallo-dependent phosphatases"/>
    <property type="match status" value="1"/>
</dbReference>
<dbReference type="InterPro" id="IPR029052">
    <property type="entry name" value="Metallo-depent_PP-like"/>
</dbReference>
<keyword evidence="7" id="KW-0235">DNA replication</keyword>
<keyword evidence="7" id="KW-0255">Endonuclease</keyword>
<evidence type="ECO:0000256" key="5">
    <source>
        <dbReference type="ARBA" id="ARBA00022801"/>
    </source>
</evidence>
<evidence type="ECO:0000256" key="3">
    <source>
        <dbReference type="ARBA" id="ARBA00013365"/>
    </source>
</evidence>
<dbReference type="AlphaFoldDB" id="A0A1G9ZRW5"/>
<dbReference type="Proteomes" id="UP000187651">
    <property type="component" value="Unassembled WGS sequence"/>
</dbReference>
<evidence type="ECO:0000313" key="10">
    <source>
        <dbReference type="EMBL" id="SDN24149.1"/>
    </source>
</evidence>
<evidence type="ECO:0000259" key="9">
    <source>
        <dbReference type="Pfam" id="PF12320"/>
    </source>
</evidence>
<dbReference type="GO" id="GO:0006260">
    <property type="term" value="P:DNA replication"/>
    <property type="evidence" value="ECO:0007669"/>
    <property type="project" value="UniProtKB-KW"/>
</dbReference>
<comment type="function">
    <text evidence="7">SbcCD cleaves DNA hairpin structures. These structures can inhibit DNA replication and are intermediates in certain DNA recombination reactions. The complex acts as a 3'-&gt;5' double strand exonuclease that can open hairpins. It also has a 5' single-strand endonuclease activity.</text>
</comment>
<evidence type="ECO:0000256" key="7">
    <source>
        <dbReference type="RuleBase" id="RU363069"/>
    </source>
</evidence>
<dbReference type="InterPro" id="IPR026843">
    <property type="entry name" value="SbcD_C"/>
</dbReference>
<keyword evidence="4 7" id="KW-0540">Nuclease</keyword>
<dbReference type="Pfam" id="PF12320">
    <property type="entry name" value="SbcD_C"/>
    <property type="match status" value="1"/>
</dbReference>
<feature type="domain" description="Nuclease SbcCD subunit D C-terminal" evidence="9">
    <location>
        <begin position="271"/>
        <end position="372"/>
    </location>
</feature>
<keyword evidence="7" id="KW-0233">DNA recombination</keyword>
<dbReference type="CDD" id="cd00840">
    <property type="entry name" value="MPP_Mre11_N"/>
    <property type="match status" value="1"/>
</dbReference>
<reference evidence="11" key="1">
    <citation type="submission" date="2016-10" db="EMBL/GenBank/DDBJ databases">
        <authorList>
            <person name="Varghese N."/>
            <person name="Submissions S."/>
        </authorList>
    </citation>
    <scope>NUCLEOTIDE SEQUENCE [LARGE SCALE GENOMIC DNA]</scope>
    <source>
        <strain evidence="11">M83</strain>
    </source>
</reference>